<organism evidence="1 2">
    <name type="scientific">Rodentibacter caecimuris</name>
    <dbReference type="NCBI Taxonomy" id="1796644"/>
    <lineage>
        <taxon>Bacteria</taxon>
        <taxon>Pseudomonadati</taxon>
        <taxon>Pseudomonadota</taxon>
        <taxon>Gammaproteobacteria</taxon>
        <taxon>Pasteurellales</taxon>
        <taxon>Pasteurellaceae</taxon>
        <taxon>Rodentibacter</taxon>
    </lineage>
</organism>
<evidence type="ECO:0000313" key="1">
    <source>
        <dbReference type="EMBL" id="OOF79834.1"/>
    </source>
</evidence>
<evidence type="ECO:0000313" key="2">
    <source>
        <dbReference type="Proteomes" id="UP000189114"/>
    </source>
</evidence>
<reference evidence="2" key="1">
    <citation type="submission" date="2016-10" db="EMBL/GenBank/DDBJ databases">
        <title>Rodentibacter gen. nov. and new species.</title>
        <authorList>
            <person name="Christensen H."/>
        </authorList>
    </citation>
    <scope>NUCLEOTIDE SEQUENCE [LARGE SCALE GENOMIC DNA]</scope>
    <source>
        <strain evidence="2">Ppn152</strain>
    </source>
</reference>
<protein>
    <submittedName>
        <fullName evidence="1">Uncharacterized protein</fullName>
    </submittedName>
</protein>
<comment type="caution">
    <text evidence="1">The sequence shown here is derived from an EMBL/GenBank/DDBJ whole genome shotgun (WGS) entry which is preliminary data.</text>
</comment>
<gene>
    <name evidence="1" type="ORF">BKG96_00895</name>
</gene>
<proteinExistence type="predicted"/>
<dbReference type="Proteomes" id="UP000189114">
    <property type="component" value="Unassembled WGS sequence"/>
</dbReference>
<dbReference type="AlphaFoldDB" id="A0A1V3KQ79"/>
<name>A0A1V3KQ79_9PAST</name>
<sequence length="70" mass="8139">MYFFIKKKTAIKSMKVIESMNGLSINEVWIIFYCFLGMRQQMHNIENLYKRKGTAIGVAVYCFAKDYGVG</sequence>
<accession>A0A1V3KQ79</accession>
<dbReference type="EMBL" id="MLAE01000005">
    <property type="protein sequence ID" value="OOF79834.1"/>
    <property type="molecule type" value="Genomic_DNA"/>
</dbReference>